<organism evidence="1 2">
    <name type="scientific">Trifolium medium</name>
    <dbReference type="NCBI Taxonomy" id="97028"/>
    <lineage>
        <taxon>Eukaryota</taxon>
        <taxon>Viridiplantae</taxon>
        <taxon>Streptophyta</taxon>
        <taxon>Embryophyta</taxon>
        <taxon>Tracheophyta</taxon>
        <taxon>Spermatophyta</taxon>
        <taxon>Magnoliopsida</taxon>
        <taxon>eudicotyledons</taxon>
        <taxon>Gunneridae</taxon>
        <taxon>Pentapetalae</taxon>
        <taxon>rosids</taxon>
        <taxon>fabids</taxon>
        <taxon>Fabales</taxon>
        <taxon>Fabaceae</taxon>
        <taxon>Papilionoideae</taxon>
        <taxon>50 kb inversion clade</taxon>
        <taxon>NPAAA clade</taxon>
        <taxon>Hologalegina</taxon>
        <taxon>IRL clade</taxon>
        <taxon>Trifolieae</taxon>
        <taxon>Trifolium</taxon>
    </lineage>
</organism>
<keyword evidence="2" id="KW-1185">Reference proteome</keyword>
<protein>
    <submittedName>
        <fullName evidence="1">Uncharacterized protein</fullName>
    </submittedName>
</protein>
<feature type="non-terminal residue" evidence="1">
    <location>
        <position position="21"/>
    </location>
</feature>
<dbReference type="EMBL" id="LXQA010428185">
    <property type="protein sequence ID" value="MCI51192.1"/>
    <property type="molecule type" value="Genomic_DNA"/>
</dbReference>
<evidence type="ECO:0000313" key="1">
    <source>
        <dbReference type="EMBL" id="MCI51192.1"/>
    </source>
</evidence>
<dbReference type="AlphaFoldDB" id="A0A392SRY4"/>
<reference evidence="1 2" key="1">
    <citation type="journal article" date="2018" name="Front. Plant Sci.">
        <title>Red Clover (Trifolium pratense) and Zigzag Clover (T. medium) - A Picture of Genomic Similarities and Differences.</title>
        <authorList>
            <person name="Dluhosova J."/>
            <person name="Istvanek J."/>
            <person name="Nedelnik J."/>
            <person name="Repkova J."/>
        </authorList>
    </citation>
    <scope>NUCLEOTIDE SEQUENCE [LARGE SCALE GENOMIC DNA]</scope>
    <source>
        <strain evidence="2">cv. 10/8</strain>
        <tissue evidence="1">Leaf</tissue>
    </source>
</reference>
<name>A0A392SRY4_9FABA</name>
<dbReference type="Proteomes" id="UP000265520">
    <property type="component" value="Unassembled WGS sequence"/>
</dbReference>
<accession>A0A392SRY4</accession>
<sequence length="21" mass="2147">MVLLHLKPALSAARPARGAAC</sequence>
<evidence type="ECO:0000313" key="2">
    <source>
        <dbReference type="Proteomes" id="UP000265520"/>
    </source>
</evidence>
<proteinExistence type="predicted"/>
<comment type="caution">
    <text evidence="1">The sequence shown here is derived from an EMBL/GenBank/DDBJ whole genome shotgun (WGS) entry which is preliminary data.</text>
</comment>